<evidence type="ECO:0000256" key="1">
    <source>
        <dbReference type="SAM" id="MobiDB-lite"/>
    </source>
</evidence>
<dbReference type="EMBL" id="BK015871">
    <property type="protein sequence ID" value="DAD70889.1"/>
    <property type="molecule type" value="Genomic_DNA"/>
</dbReference>
<feature type="region of interest" description="Disordered" evidence="1">
    <location>
        <begin position="1"/>
        <end position="31"/>
    </location>
</feature>
<evidence type="ECO:0000313" key="2">
    <source>
        <dbReference type="EMBL" id="DAD70889.1"/>
    </source>
</evidence>
<name>A0A8S5LLQ8_9CAUD</name>
<accession>A0A8S5LLQ8</accession>
<organism evidence="2">
    <name type="scientific">Siphoviridae sp. ctvok7</name>
    <dbReference type="NCBI Taxonomy" id="2827596"/>
    <lineage>
        <taxon>Viruses</taxon>
        <taxon>Duplodnaviria</taxon>
        <taxon>Heunggongvirae</taxon>
        <taxon>Uroviricota</taxon>
        <taxon>Caudoviricetes</taxon>
    </lineage>
</organism>
<reference evidence="2" key="1">
    <citation type="journal article" date="2021" name="Proc. Natl. Acad. Sci. U.S.A.">
        <title>A Catalog of Tens of Thousands of Viruses from Human Metagenomes Reveals Hidden Associations with Chronic Diseases.</title>
        <authorList>
            <person name="Tisza M.J."/>
            <person name="Buck C.B."/>
        </authorList>
    </citation>
    <scope>NUCLEOTIDE SEQUENCE</scope>
    <source>
        <strain evidence="2">Ctvok7</strain>
    </source>
</reference>
<protein>
    <submittedName>
        <fullName evidence="2">Uncharacterized protein</fullName>
    </submittedName>
</protein>
<sequence length="31" mass="3343">MLPTPGMTGGRGRMGPTCRNNRQVGPFLLAR</sequence>
<proteinExistence type="predicted"/>